<evidence type="ECO:0000259" key="1">
    <source>
        <dbReference type="Pfam" id="PF07691"/>
    </source>
</evidence>
<name>A0ABM7ZIZ5_9BACT</name>
<dbReference type="RefSeq" id="WP_251828197.1">
    <property type="nucleotide sequence ID" value="NZ_AP025943.1"/>
</dbReference>
<evidence type="ECO:0000313" key="3">
    <source>
        <dbReference type="Proteomes" id="UP001062263"/>
    </source>
</evidence>
<reference evidence="2" key="1">
    <citation type="submission" date="2022-06" db="EMBL/GenBank/DDBJ databases">
        <title>Akkermansia biwalacus sp. nov., an anaerobic mucin-degrading bacterium isolated from human intestine.</title>
        <authorList>
            <person name="Kobayashi Y."/>
            <person name="Inoue S."/>
            <person name="Kawahara T."/>
            <person name="Kohda N."/>
        </authorList>
    </citation>
    <scope>NUCLEOTIDE SEQUENCE</scope>
    <source>
        <strain evidence="2">WON2089</strain>
    </source>
</reference>
<feature type="domain" description="PA14" evidence="1">
    <location>
        <begin position="55"/>
        <end position="134"/>
    </location>
</feature>
<proteinExistence type="predicted"/>
<dbReference type="SUPFAM" id="SSF56988">
    <property type="entry name" value="Anthrax protective antigen"/>
    <property type="match status" value="1"/>
</dbReference>
<dbReference type="InterPro" id="IPR011658">
    <property type="entry name" value="PA14_dom"/>
</dbReference>
<keyword evidence="3" id="KW-1185">Reference proteome</keyword>
<evidence type="ECO:0000313" key="2">
    <source>
        <dbReference type="EMBL" id="BDL44671.1"/>
    </source>
</evidence>
<dbReference type="Proteomes" id="UP001062263">
    <property type="component" value="Chromosome"/>
</dbReference>
<protein>
    <recommendedName>
        <fullName evidence="1">PA14 domain-containing protein</fullName>
    </recommendedName>
</protein>
<dbReference type="Pfam" id="PF07691">
    <property type="entry name" value="PA14"/>
    <property type="match status" value="1"/>
</dbReference>
<accession>A0ABM7ZIZ5</accession>
<organism evidence="2 3">
    <name type="scientific">Akkermansia biwaensis</name>
    <dbReference type="NCBI Taxonomy" id="2946555"/>
    <lineage>
        <taxon>Bacteria</taxon>
        <taxon>Pseudomonadati</taxon>
        <taxon>Verrucomicrobiota</taxon>
        <taxon>Verrucomicrobiia</taxon>
        <taxon>Verrucomicrobiales</taxon>
        <taxon>Akkermansiaceae</taxon>
        <taxon>Akkermansia</taxon>
    </lineage>
</organism>
<dbReference type="EMBL" id="AP025943">
    <property type="protein sequence ID" value="BDL44671.1"/>
    <property type="molecule type" value="Genomic_DNA"/>
</dbReference>
<sequence>MNDYIPLNKAVGPKVICDGYQALIPQKLGVEALTFNFDGSECEHATCPDAPEMFIKVEEDALYYFGVEADDTGILSIAGKEICEKNGEKPNGKLNIKKAERYLKAGYYKVALEYSNNDYDPSSNNAIAFNVTMDKEPILDGKYEGDSTMNREFSPSPKIKLWTIEKEATITCEESKKVEVTLEEPEPVIQRGIGACKTKVIMPQIIITACKDEVLDRWNARV</sequence>
<gene>
    <name evidence="2" type="ORF">Abiwalacus_22450</name>
</gene>